<evidence type="ECO:0000259" key="9">
    <source>
        <dbReference type="PROSITE" id="PS50004"/>
    </source>
</evidence>
<dbReference type="KEGG" id="spu:584213"/>
<dbReference type="SUPFAM" id="SSF49562">
    <property type="entry name" value="C2 domain (Calcium/lipid-binding domain, CaLB)"/>
    <property type="match status" value="2"/>
</dbReference>
<feature type="domain" description="C2" evidence="9">
    <location>
        <begin position="103"/>
        <end position="227"/>
    </location>
</feature>
<keyword evidence="4" id="KW-0106">Calcium</keyword>
<dbReference type="AlphaFoldDB" id="A0A7M7P0R7"/>
<dbReference type="OMA" id="IWKDIHC"/>
<dbReference type="PANTHER" id="PTHR10024">
    <property type="entry name" value="SYNAPTOTAGMIN"/>
    <property type="match status" value="1"/>
</dbReference>
<dbReference type="FunFam" id="2.60.40.150:FF:000005">
    <property type="entry name" value="Synaptotagmin 6"/>
    <property type="match status" value="1"/>
</dbReference>
<dbReference type="CDD" id="cd08403">
    <property type="entry name" value="C2B_Synaptotagmin-3-5-6-9-10"/>
    <property type="match status" value="1"/>
</dbReference>
<proteinExistence type="predicted"/>
<dbReference type="GO" id="GO:0005544">
    <property type="term" value="F:calcium-dependent phospholipid binding"/>
    <property type="evidence" value="ECO:0000318"/>
    <property type="project" value="GO_Central"/>
</dbReference>
<reference evidence="10" key="2">
    <citation type="submission" date="2021-01" db="UniProtKB">
        <authorList>
            <consortium name="EnsemblMetazoa"/>
        </authorList>
    </citation>
    <scope>IDENTIFICATION</scope>
</reference>
<evidence type="ECO:0000256" key="5">
    <source>
        <dbReference type="ARBA" id="ARBA00022989"/>
    </source>
</evidence>
<dbReference type="PANTHER" id="PTHR10024:SF374">
    <property type="entry name" value="C2 DOMAIN-CONTAINING PROTEIN"/>
    <property type="match status" value="1"/>
</dbReference>
<dbReference type="GO" id="GO:0007268">
    <property type="term" value="P:chemical synaptic transmission"/>
    <property type="evidence" value="ECO:0000318"/>
    <property type="project" value="GO_Central"/>
</dbReference>
<accession>A0A7M7P0R7</accession>
<protein>
    <recommendedName>
        <fullName evidence="9">C2 domain-containing protein</fullName>
    </recommendedName>
</protein>
<comment type="subcellular location">
    <subcellularLocation>
        <location evidence="7">Endomembrane system</location>
        <topology evidence="7">Single-pass membrane protein</topology>
    </subcellularLocation>
</comment>
<feature type="domain" description="C2" evidence="9">
    <location>
        <begin position="236"/>
        <end position="369"/>
    </location>
</feature>
<evidence type="ECO:0000256" key="1">
    <source>
        <dbReference type="ARBA" id="ARBA00022692"/>
    </source>
</evidence>
<evidence type="ECO:0000256" key="8">
    <source>
        <dbReference type="SAM" id="MobiDB-lite"/>
    </source>
</evidence>
<dbReference type="SMART" id="SM00239">
    <property type="entry name" value="C2"/>
    <property type="match status" value="2"/>
</dbReference>
<evidence type="ECO:0000256" key="3">
    <source>
        <dbReference type="ARBA" id="ARBA00022737"/>
    </source>
</evidence>
<dbReference type="Gene3D" id="2.60.40.150">
    <property type="entry name" value="C2 domain"/>
    <property type="match status" value="2"/>
</dbReference>
<dbReference type="GO" id="GO:0046872">
    <property type="term" value="F:metal ion binding"/>
    <property type="evidence" value="ECO:0007669"/>
    <property type="project" value="UniProtKB-KW"/>
</dbReference>
<dbReference type="RefSeq" id="XP_030844500.1">
    <property type="nucleotide sequence ID" value="XM_030988640.1"/>
</dbReference>
<dbReference type="GO" id="GO:0070382">
    <property type="term" value="C:exocytic vesicle"/>
    <property type="evidence" value="ECO:0000318"/>
    <property type="project" value="GO_Central"/>
</dbReference>
<keyword evidence="2" id="KW-0479">Metal-binding</keyword>
<dbReference type="EnsemblMetazoa" id="XM_030988640">
    <property type="protein sequence ID" value="XP_030844500"/>
    <property type="gene ID" value="LOC584213"/>
</dbReference>
<dbReference type="InParanoid" id="A0A7M7P0R7"/>
<dbReference type="GO" id="GO:0017158">
    <property type="term" value="P:regulation of calcium ion-dependent exocytosis"/>
    <property type="evidence" value="ECO:0000318"/>
    <property type="project" value="GO_Central"/>
</dbReference>
<sequence>MFQSRDGSPTGSRSSSGRPSPTRPTPLPRQSTVPLLPQKLRQEAFRKQRQLSLQLNLTNVEFSVKNINSTRKDQTDLIGTLRPELYRQESKDKGKLNGESRPNCGRLVFSLFYDYATETLNVHIERAVGLPAKDFSGTSDPYVKIYLCPDRKRKYQTKVHRKNCDPVFDERFAFQIPYNELESKTLKFTVYDFDRFSRHDLIGEVNITSLLTDRDLSKETQYVEDIMKGTSQEKADLGEVMFSLNYLPTACRLTLTVIKARNLKAMDITGASDPYVKVSLMSQGKRIKKKKTTVKKNTLNPVYNEAMVFDVAPDSMENICLIIAVVDYDWVGHSELIGVCEVGPNAPVQGAAHWADMLTNPRKPIAQWYQLQESTPALSVASLSAGLKNCMGSSTQKSFDRD</sequence>
<dbReference type="GO" id="GO:0000149">
    <property type="term" value="F:SNARE binding"/>
    <property type="evidence" value="ECO:0000318"/>
    <property type="project" value="GO_Central"/>
</dbReference>
<reference evidence="11" key="1">
    <citation type="submission" date="2015-02" db="EMBL/GenBank/DDBJ databases">
        <title>Genome sequencing for Strongylocentrotus purpuratus.</title>
        <authorList>
            <person name="Murali S."/>
            <person name="Liu Y."/>
            <person name="Vee V."/>
            <person name="English A."/>
            <person name="Wang M."/>
            <person name="Skinner E."/>
            <person name="Han Y."/>
            <person name="Muzny D.M."/>
            <person name="Worley K.C."/>
            <person name="Gibbs R.A."/>
        </authorList>
    </citation>
    <scope>NUCLEOTIDE SEQUENCE</scope>
</reference>
<dbReference type="PRINTS" id="PR00360">
    <property type="entry name" value="C2DOMAIN"/>
</dbReference>
<evidence type="ECO:0000256" key="2">
    <source>
        <dbReference type="ARBA" id="ARBA00022723"/>
    </source>
</evidence>
<keyword evidence="5" id="KW-1133">Transmembrane helix</keyword>
<dbReference type="GeneID" id="584213"/>
<dbReference type="GO" id="GO:0005886">
    <property type="term" value="C:plasma membrane"/>
    <property type="evidence" value="ECO:0000318"/>
    <property type="project" value="GO_Central"/>
</dbReference>
<evidence type="ECO:0000256" key="4">
    <source>
        <dbReference type="ARBA" id="ARBA00022837"/>
    </source>
</evidence>
<keyword evidence="3" id="KW-0677">Repeat</keyword>
<keyword evidence="6" id="KW-0472">Membrane</keyword>
<dbReference type="InterPro" id="IPR035892">
    <property type="entry name" value="C2_domain_sf"/>
</dbReference>
<dbReference type="GO" id="GO:0061891">
    <property type="term" value="F:calcium ion sensor activity"/>
    <property type="evidence" value="ECO:0000318"/>
    <property type="project" value="GO_Central"/>
</dbReference>
<feature type="region of interest" description="Disordered" evidence="8">
    <location>
        <begin position="1"/>
        <end position="35"/>
    </location>
</feature>
<dbReference type="FunCoup" id="A0A7M7P0R7">
    <property type="interactions" value="149"/>
</dbReference>
<keyword evidence="11" id="KW-1185">Reference proteome</keyword>
<name>A0A7M7P0R7_STRPU</name>
<dbReference type="Pfam" id="PF00168">
    <property type="entry name" value="C2"/>
    <property type="match status" value="2"/>
</dbReference>
<dbReference type="InterPro" id="IPR000008">
    <property type="entry name" value="C2_dom"/>
</dbReference>
<evidence type="ECO:0000313" key="11">
    <source>
        <dbReference type="Proteomes" id="UP000007110"/>
    </source>
</evidence>
<dbReference type="PROSITE" id="PS50004">
    <property type="entry name" value="C2"/>
    <property type="match status" value="2"/>
</dbReference>
<evidence type="ECO:0000313" key="10">
    <source>
        <dbReference type="EnsemblMetazoa" id="XP_030844500"/>
    </source>
</evidence>
<dbReference type="OrthoDB" id="67700at2759"/>
<evidence type="ECO:0000256" key="6">
    <source>
        <dbReference type="ARBA" id="ARBA00023136"/>
    </source>
</evidence>
<dbReference type="InterPro" id="IPR001565">
    <property type="entry name" value="Synaptotagmin"/>
</dbReference>
<organism evidence="10 11">
    <name type="scientific">Strongylocentrotus purpuratus</name>
    <name type="common">Purple sea urchin</name>
    <dbReference type="NCBI Taxonomy" id="7668"/>
    <lineage>
        <taxon>Eukaryota</taxon>
        <taxon>Metazoa</taxon>
        <taxon>Echinodermata</taxon>
        <taxon>Eleutherozoa</taxon>
        <taxon>Echinozoa</taxon>
        <taxon>Echinoidea</taxon>
        <taxon>Euechinoidea</taxon>
        <taxon>Echinacea</taxon>
        <taxon>Camarodonta</taxon>
        <taxon>Echinidea</taxon>
        <taxon>Strongylocentrotidae</taxon>
        <taxon>Strongylocentrotus</taxon>
    </lineage>
</organism>
<dbReference type="GO" id="GO:0045202">
    <property type="term" value="C:synapse"/>
    <property type="evidence" value="ECO:0007669"/>
    <property type="project" value="GOC"/>
</dbReference>
<dbReference type="CDD" id="cd08385">
    <property type="entry name" value="C2A_Synaptotagmin-1-5-6-9-10"/>
    <property type="match status" value="1"/>
</dbReference>
<keyword evidence="1" id="KW-0812">Transmembrane</keyword>
<feature type="compositionally biased region" description="Low complexity" evidence="8">
    <location>
        <begin position="1"/>
        <end position="20"/>
    </location>
</feature>
<dbReference type="Proteomes" id="UP000007110">
    <property type="component" value="Unassembled WGS sequence"/>
</dbReference>
<dbReference type="PRINTS" id="PR00399">
    <property type="entry name" value="SYNAPTOTAGMN"/>
</dbReference>
<dbReference type="GO" id="GO:0016192">
    <property type="term" value="P:vesicle-mediated transport"/>
    <property type="evidence" value="ECO:0000318"/>
    <property type="project" value="GO_Central"/>
</dbReference>
<dbReference type="FunFam" id="2.60.40.150:FF:000011">
    <property type="entry name" value="Synaptotagmin 6"/>
    <property type="match status" value="1"/>
</dbReference>
<evidence type="ECO:0000256" key="7">
    <source>
        <dbReference type="ARBA" id="ARBA00037847"/>
    </source>
</evidence>